<proteinExistence type="inferred from homology"/>
<feature type="compositionally biased region" description="Pro residues" evidence="13">
    <location>
        <begin position="75"/>
        <end position="84"/>
    </location>
</feature>
<feature type="region of interest" description="Disordered" evidence="13">
    <location>
        <begin position="72"/>
        <end position="122"/>
    </location>
</feature>
<keyword evidence="10 12" id="KW-0472">Membrane</keyword>
<evidence type="ECO:0000313" key="14">
    <source>
        <dbReference type="Proteomes" id="UP000887540"/>
    </source>
</evidence>
<feature type="transmembrane region" description="Helical" evidence="12">
    <location>
        <begin position="288"/>
        <end position="312"/>
    </location>
</feature>
<evidence type="ECO:0000256" key="11">
    <source>
        <dbReference type="ARBA" id="ARBA00023303"/>
    </source>
</evidence>
<evidence type="ECO:0000256" key="1">
    <source>
        <dbReference type="ARBA" id="ARBA00004610"/>
    </source>
</evidence>
<keyword evidence="5 12" id="KW-0812">Transmembrane</keyword>
<dbReference type="GO" id="GO:0034220">
    <property type="term" value="P:monoatomic ion transmembrane transport"/>
    <property type="evidence" value="ECO:0007669"/>
    <property type="project" value="UniProtKB-KW"/>
</dbReference>
<evidence type="ECO:0000256" key="4">
    <source>
        <dbReference type="ARBA" id="ARBA00022475"/>
    </source>
</evidence>
<protein>
    <recommendedName>
        <fullName evidence="12">Innexin</fullName>
    </recommendedName>
</protein>
<keyword evidence="4" id="KW-1003">Cell membrane</keyword>
<feature type="compositionally biased region" description="Polar residues" evidence="13">
    <location>
        <begin position="110"/>
        <end position="119"/>
    </location>
</feature>
<keyword evidence="6" id="KW-0303">Gap junction</keyword>
<comment type="subcellular location">
    <subcellularLocation>
        <location evidence="1">Cell junction</location>
        <location evidence="1">Gap junction</location>
    </subcellularLocation>
    <subcellularLocation>
        <location evidence="2 12">Cell membrane</location>
        <topology evidence="2 12">Multi-pass membrane protein</topology>
    </subcellularLocation>
</comment>
<dbReference type="Pfam" id="PF00876">
    <property type="entry name" value="Innexin"/>
    <property type="match status" value="1"/>
</dbReference>
<evidence type="ECO:0000256" key="2">
    <source>
        <dbReference type="ARBA" id="ARBA00004651"/>
    </source>
</evidence>
<keyword evidence="3 12" id="KW-0813">Transport</keyword>
<comment type="function">
    <text evidence="12">Structural component of the gap junctions.</text>
</comment>
<organism evidence="14 15">
    <name type="scientific">Acrobeloides nanus</name>
    <dbReference type="NCBI Taxonomy" id="290746"/>
    <lineage>
        <taxon>Eukaryota</taxon>
        <taxon>Metazoa</taxon>
        <taxon>Ecdysozoa</taxon>
        <taxon>Nematoda</taxon>
        <taxon>Chromadorea</taxon>
        <taxon>Rhabditida</taxon>
        <taxon>Tylenchina</taxon>
        <taxon>Cephalobomorpha</taxon>
        <taxon>Cephaloboidea</taxon>
        <taxon>Cephalobidae</taxon>
        <taxon>Acrobeloides</taxon>
    </lineage>
</organism>
<comment type="caution">
    <text evidence="12">Lacks conserved residue(s) required for the propagation of feature annotation.</text>
</comment>
<dbReference type="PANTHER" id="PTHR11893">
    <property type="entry name" value="INNEXIN"/>
    <property type="match status" value="1"/>
</dbReference>
<sequence>MFFYAPHAKPLKEAIIQRRPSFHHAEQHLSAAETLRRRQSQISESRRPSHTLSLIDYDEEQPLIIRVPELQAQQQPPPPSQPPPTEEELLQPPRDLPREERQPTRDFDFENNNVPAQQLPSPPSRWPYPYIHPLHPLARAEAAAASPESLFSITEARRLSKIHLHGHPKAVILRRPTIVVKEDGQFFIQGLNRFFNGNYVTFLYLAFKLLNCLNTLFQLVLLNKFLGPQYSMWGWGIAMDLWHGRQWHQSGHFPRVTYCDVQVREIGQNIHNHTFQCVLMINMFNEKIYIFIWFWLFFLLILNIINFFYWIWLGCFEKSNKAFLYKHL</sequence>
<evidence type="ECO:0000256" key="13">
    <source>
        <dbReference type="SAM" id="MobiDB-lite"/>
    </source>
</evidence>
<evidence type="ECO:0000256" key="10">
    <source>
        <dbReference type="ARBA" id="ARBA00023136"/>
    </source>
</evidence>
<dbReference type="PANTHER" id="PTHR11893:SF36">
    <property type="entry name" value="INNEXIN-5"/>
    <property type="match status" value="1"/>
</dbReference>
<dbReference type="PROSITE" id="PS51013">
    <property type="entry name" value="PANNEXIN"/>
    <property type="match status" value="1"/>
</dbReference>
<keyword evidence="11 12" id="KW-0407">Ion channel</keyword>
<evidence type="ECO:0000256" key="7">
    <source>
        <dbReference type="ARBA" id="ARBA00022949"/>
    </source>
</evidence>
<evidence type="ECO:0000256" key="9">
    <source>
        <dbReference type="ARBA" id="ARBA00023065"/>
    </source>
</evidence>
<evidence type="ECO:0000256" key="12">
    <source>
        <dbReference type="RuleBase" id="RU010713"/>
    </source>
</evidence>
<evidence type="ECO:0000256" key="3">
    <source>
        <dbReference type="ARBA" id="ARBA00022448"/>
    </source>
</evidence>
<dbReference type="InterPro" id="IPR000990">
    <property type="entry name" value="Innexin"/>
</dbReference>
<feature type="region of interest" description="Disordered" evidence="13">
    <location>
        <begin position="25"/>
        <end position="55"/>
    </location>
</feature>
<dbReference type="GO" id="GO:0005886">
    <property type="term" value="C:plasma membrane"/>
    <property type="evidence" value="ECO:0007669"/>
    <property type="project" value="UniProtKB-SubCell"/>
</dbReference>
<accession>A0A914CFG1</accession>
<evidence type="ECO:0000256" key="8">
    <source>
        <dbReference type="ARBA" id="ARBA00022989"/>
    </source>
</evidence>
<dbReference type="PRINTS" id="PR01262">
    <property type="entry name" value="INNEXIN"/>
</dbReference>
<dbReference type="AlphaFoldDB" id="A0A914CFG1"/>
<keyword evidence="14" id="KW-1185">Reference proteome</keyword>
<keyword evidence="8 12" id="KW-1133">Transmembrane helix</keyword>
<name>A0A914CFG1_9BILA</name>
<keyword evidence="7" id="KW-0965">Cell junction</keyword>
<dbReference type="GO" id="GO:0005243">
    <property type="term" value="F:gap junction channel activity"/>
    <property type="evidence" value="ECO:0007669"/>
    <property type="project" value="TreeGrafter"/>
</dbReference>
<feature type="transmembrane region" description="Helical" evidence="12">
    <location>
        <begin position="202"/>
        <end position="222"/>
    </location>
</feature>
<evidence type="ECO:0000256" key="6">
    <source>
        <dbReference type="ARBA" id="ARBA00022868"/>
    </source>
</evidence>
<evidence type="ECO:0000313" key="15">
    <source>
        <dbReference type="WBParaSite" id="ACRNAN_scaffold10177.g18624.t1"/>
    </source>
</evidence>
<comment type="similarity">
    <text evidence="12">Belongs to the pannexin family.</text>
</comment>
<gene>
    <name evidence="12" type="primary">inx</name>
</gene>
<evidence type="ECO:0000256" key="5">
    <source>
        <dbReference type="ARBA" id="ARBA00022692"/>
    </source>
</evidence>
<keyword evidence="9 12" id="KW-0406">Ion transport</keyword>
<reference evidence="15" key="1">
    <citation type="submission" date="2022-11" db="UniProtKB">
        <authorList>
            <consortium name="WormBaseParasite"/>
        </authorList>
    </citation>
    <scope>IDENTIFICATION</scope>
</reference>
<dbReference type="GO" id="GO:0005921">
    <property type="term" value="C:gap junction"/>
    <property type="evidence" value="ECO:0007669"/>
    <property type="project" value="UniProtKB-SubCell"/>
</dbReference>
<dbReference type="WBParaSite" id="ACRNAN_scaffold10177.g18624.t1">
    <property type="protein sequence ID" value="ACRNAN_scaffold10177.g18624.t1"/>
    <property type="gene ID" value="ACRNAN_scaffold10177.g18624"/>
</dbReference>
<dbReference type="Proteomes" id="UP000887540">
    <property type="component" value="Unplaced"/>
</dbReference>
<feature type="compositionally biased region" description="Basic and acidic residues" evidence="13">
    <location>
        <begin position="95"/>
        <end position="108"/>
    </location>
</feature>